<dbReference type="InterPro" id="IPR016181">
    <property type="entry name" value="Acyl_CoA_acyltransferase"/>
</dbReference>
<feature type="domain" description="N-acetyltransferase" evidence="3">
    <location>
        <begin position="2"/>
        <end position="149"/>
    </location>
</feature>
<dbReference type="Gene3D" id="3.40.630.30">
    <property type="match status" value="1"/>
</dbReference>
<organism evidence="4 5">
    <name type="scientific">Babesia microti (strain RI)</name>
    <dbReference type="NCBI Taxonomy" id="1133968"/>
    <lineage>
        <taxon>Eukaryota</taxon>
        <taxon>Sar</taxon>
        <taxon>Alveolata</taxon>
        <taxon>Apicomplexa</taxon>
        <taxon>Aconoidasida</taxon>
        <taxon>Piroplasmida</taxon>
        <taxon>Babesiidae</taxon>
        <taxon>Babesia</taxon>
    </lineage>
</organism>
<dbReference type="CDD" id="cd04301">
    <property type="entry name" value="NAT_SF"/>
    <property type="match status" value="1"/>
</dbReference>
<evidence type="ECO:0000256" key="1">
    <source>
        <dbReference type="ARBA" id="ARBA00022679"/>
    </source>
</evidence>
<reference evidence="4 5" key="2">
    <citation type="journal article" date="2013" name="PLoS ONE">
        <title>Whole genome mapping and re-organization of the nuclear and mitochondrial genomes of Babesia microti isolates.</title>
        <authorList>
            <person name="Cornillot E."/>
            <person name="Dassouli A."/>
            <person name="Garg A."/>
            <person name="Pachikara N."/>
            <person name="Randazzo S."/>
            <person name="Depoix D."/>
            <person name="Carcy B."/>
            <person name="Delbecq S."/>
            <person name="Frutos R."/>
            <person name="Silva J.C."/>
            <person name="Sutton R."/>
            <person name="Krause P.J."/>
            <person name="Mamoun C.B."/>
        </authorList>
    </citation>
    <scope>NUCLEOTIDE SEQUENCE [LARGE SCALE GENOMIC DNA]</scope>
    <source>
        <strain evidence="4 5">RI</strain>
    </source>
</reference>
<dbReference type="PROSITE" id="PS51186">
    <property type="entry name" value="GNAT"/>
    <property type="match status" value="1"/>
</dbReference>
<dbReference type="RefSeq" id="XP_012649866.1">
    <property type="nucleotide sequence ID" value="XM_012794412.1"/>
</dbReference>
<proteinExistence type="predicted"/>
<keyword evidence="1 4" id="KW-0808">Transferase</keyword>
<gene>
    <name evidence="4" type="ORF">BmR1_04g06305</name>
</gene>
<dbReference type="EMBL" id="LN871599">
    <property type="protein sequence ID" value="CCF75458.1"/>
    <property type="molecule type" value="Genomic_DNA"/>
</dbReference>
<reference evidence="4 5" key="1">
    <citation type="journal article" date="2012" name="Nucleic Acids Res.">
        <title>Sequencing of the smallest Apicomplexan genome from the human pathogen Babesia microti.</title>
        <authorList>
            <person name="Cornillot E."/>
            <person name="Hadj-Kaddour K."/>
            <person name="Dassouli A."/>
            <person name="Noel B."/>
            <person name="Ranwez V."/>
            <person name="Vacherie B."/>
            <person name="Augagneur Y."/>
            <person name="Bres V."/>
            <person name="Duclos A."/>
            <person name="Randazzo S."/>
            <person name="Carcy B."/>
            <person name="Debierre-Grockiego F."/>
            <person name="Delbecq S."/>
            <person name="Moubri-Menage K."/>
            <person name="Shams-Eldin H."/>
            <person name="Usmani-Brown S."/>
            <person name="Bringaud F."/>
            <person name="Wincker P."/>
            <person name="Vivares C.P."/>
            <person name="Schwarz R.T."/>
            <person name="Schetters T.P."/>
            <person name="Krause P.J."/>
            <person name="Gorenflot A."/>
            <person name="Berry V."/>
            <person name="Barbe V."/>
            <person name="Ben Mamoun C."/>
        </authorList>
    </citation>
    <scope>NUCLEOTIDE SEQUENCE [LARGE SCALE GENOMIC DNA]</scope>
    <source>
        <strain evidence="4 5">RI</strain>
    </source>
</reference>
<dbReference type="VEuPathDB" id="PiroplasmaDB:BmR1_04g06305"/>
<reference evidence="4 5" key="3">
    <citation type="journal article" date="2016" name="Sci. Rep.">
        <title>Genome-wide diversity and gene expression profiling of Babesia microti isolates identify polymorphic genes that mediate host-pathogen interactions.</title>
        <authorList>
            <person name="Silva J.C."/>
            <person name="Cornillot E."/>
            <person name="McCracken C."/>
            <person name="Usmani-Brown S."/>
            <person name="Dwivedi A."/>
            <person name="Ifeonu O.O."/>
            <person name="Crabtree J."/>
            <person name="Gotia H.T."/>
            <person name="Virji A.Z."/>
            <person name="Reynes C."/>
            <person name="Colinge J."/>
            <person name="Kumar V."/>
            <person name="Lawres L."/>
            <person name="Pazzi J.E."/>
            <person name="Pablo J.V."/>
            <person name="Hung C."/>
            <person name="Brancato J."/>
            <person name="Kumari P."/>
            <person name="Orvis J."/>
            <person name="Tretina K."/>
            <person name="Chibucos M."/>
            <person name="Ott S."/>
            <person name="Sadzewicz L."/>
            <person name="Sengamalay N."/>
            <person name="Shetty A.C."/>
            <person name="Su Q."/>
            <person name="Tallon L."/>
            <person name="Fraser C.M."/>
            <person name="Frutos R."/>
            <person name="Molina D.M."/>
            <person name="Krause P.J."/>
            <person name="Ben Mamoun C."/>
        </authorList>
    </citation>
    <scope>NUCLEOTIDE SEQUENCE [LARGE SCALE GENOMIC DNA]</scope>
    <source>
        <strain evidence="4 5">RI</strain>
    </source>
</reference>
<sequence>MISLTEISCLDLYRLDNVNLDPLTENYDFEFYFYYLSNWPDLCACYRTQDGVIAGYIIGKIENKKTRYGHISALSVDLEFRREGIAEKLVKYFENRCFQHHFVMYVDLFVRVSNDVAIRFYKSMLYKVHTRIPNYYSDGEDAYEMRKYP</sequence>
<dbReference type="Proteomes" id="UP000002899">
    <property type="component" value="Chromosome IV"/>
</dbReference>
<keyword evidence="2 4" id="KW-0012">Acyltransferase</keyword>
<dbReference type="AlphaFoldDB" id="I7J8K9"/>
<dbReference type="Pfam" id="PF00583">
    <property type="entry name" value="Acetyltransf_1"/>
    <property type="match status" value="1"/>
</dbReference>
<evidence type="ECO:0000313" key="4">
    <source>
        <dbReference type="EMBL" id="CCF75458.1"/>
    </source>
</evidence>
<dbReference type="GO" id="GO:0004596">
    <property type="term" value="F:protein-N-terminal amino-acid acetyltransferase activity"/>
    <property type="evidence" value="ECO:0007669"/>
    <property type="project" value="TreeGrafter"/>
</dbReference>
<dbReference type="InterPro" id="IPR051646">
    <property type="entry name" value="NatB_acetyltransferase_subunit"/>
</dbReference>
<dbReference type="GO" id="GO:0031416">
    <property type="term" value="C:NatB complex"/>
    <property type="evidence" value="ECO:0007669"/>
    <property type="project" value="TreeGrafter"/>
</dbReference>
<dbReference type="PANTHER" id="PTHR45910">
    <property type="entry name" value="N-ALPHA-ACETYLTRANSFERASE 20"/>
    <property type="match status" value="1"/>
</dbReference>
<keyword evidence="5" id="KW-1185">Reference proteome</keyword>
<name>I7J8K9_BABMR</name>
<dbReference type="KEGG" id="bmic:BmR1_04g06305"/>
<evidence type="ECO:0000256" key="2">
    <source>
        <dbReference type="ARBA" id="ARBA00023315"/>
    </source>
</evidence>
<evidence type="ECO:0000313" key="5">
    <source>
        <dbReference type="Proteomes" id="UP000002899"/>
    </source>
</evidence>
<dbReference type="GeneID" id="24425905"/>
<dbReference type="SUPFAM" id="SSF55729">
    <property type="entry name" value="Acyl-CoA N-acyltransferases (Nat)"/>
    <property type="match status" value="1"/>
</dbReference>
<dbReference type="EC" id="2.3.1.88" evidence="4"/>
<dbReference type="InterPro" id="IPR000182">
    <property type="entry name" value="GNAT_dom"/>
</dbReference>
<accession>I7J8K9</accession>
<evidence type="ECO:0000259" key="3">
    <source>
        <dbReference type="PROSITE" id="PS51186"/>
    </source>
</evidence>
<protein>
    <submittedName>
        <fullName evidence="4">Peptide alpha-N-acetyltransferase</fullName>
        <ecNumber evidence="4">2.3.1.88</ecNumber>
    </submittedName>
</protein>
<dbReference type="PANTHER" id="PTHR45910:SF1">
    <property type="entry name" value="N-ALPHA-ACETYLTRANSFERASE 20"/>
    <property type="match status" value="1"/>
</dbReference>
<dbReference type="OrthoDB" id="10264728at2759"/>